<keyword evidence="2" id="KW-1185">Reference proteome</keyword>
<accession>K3ZEY1</accession>
<dbReference type="Proteomes" id="UP000004995">
    <property type="component" value="Unassembled WGS sequence"/>
</dbReference>
<proteinExistence type="predicted"/>
<name>K3ZEY1_SETIT</name>
<evidence type="ECO:0000313" key="1">
    <source>
        <dbReference type="EnsemblPlants" id="KQL16770"/>
    </source>
</evidence>
<reference evidence="2" key="1">
    <citation type="journal article" date="2012" name="Nat. Biotechnol.">
        <title>Reference genome sequence of the model plant Setaria.</title>
        <authorList>
            <person name="Bennetzen J.L."/>
            <person name="Schmutz J."/>
            <person name="Wang H."/>
            <person name="Percifield R."/>
            <person name="Hawkins J."/>
            <person name="Pontaroli A.C."/>
            <person name="Estep M."/>
            <person name="Feng L."/>
            <person name="Vaughn J.N."/>
            <person name="Grimwood J."/>
            <person name="Jenkins J."/>
            <person name="Barry K."/>
            <person name="Lindquist E."/>
            <person name="Hellsten U."/>
            <person name="Deshpande S."/>
            <person name="Wang X."/>
            <person name="Wu X."/>
            <person name="Mitros T."/>
            <person name="Triplett J."/>
            <person name="Yang X."/>
            <person name="Ye C.Y."/>
            <person name="Mauro-Herrera M."/>
            <person name="Wang L."/>
            <person name="Li P."/>
            <person name="Sharma M."/>
            <person name="Sharma R."/>
            <person name="Ronald P.C."/>
            <person name="Panaud O."/>
            <person name="Kellogg E.A."/>
            <person name="Brutnell T.P."/>
            <person name="Doust A.N."/>
            <person name="Tuskan G.A."/>
            <person name="Rokhsar D."/>
            <person name="Devos K.M."/>
        </authorList>
    </citation>
    <scope>NUCLEOTIDE SEQUENCE [LARGE SCALE GENOMIC DNA]</scope>
    <source>
        <strain evidence="2">cv. Yugu1</strain>
    </source>
</reference>
<dbReference type="EnsemblPlants" id="KQL16770">
    <property type="protein sequence ID" value="KQL16770"/>
    <property type="gene ID" value="SETIT_025129mg"/>
</dbReference>
<sequence>MPRRGSQCQGSRCWHGPRRATRTACNSTAQRLSGVWRRSPSGRTGTVTTTATTEPCVFCSTAPLTSFIQFRFSNPSYRKHLHLYRLTKSFNCCSYALNQDQTMKQWDDIQDMKSHAPQLPNITNLTIEISPGHWHNLKAIIAGLITKCSRLECLSINIQCANDACSKPQCFCNGKDDQKISMEHLREVKFTGFHPSKYHMSFVQLTMEGAPALERMTVQLYIGKDLDCSGIPCDRGYWAPCLMDSSKRVHTKAYEWTLDNKREEDEEVKG</sequence>
<dbReference type="InParanoid" id="K3ZEY1"/>
<dbReference type="AlphaFoldDB" id="K3ZEY1"/>
<protein>
    <recommendedName>
        <fullName evidence="3">FBD domain-containing protein</fullName>
    </recommendedName>
</protein>
<evidence type="ECO:0008006" key="3">
    <source>
        <dbReference type="Google" id="ProtNLM"/>
    </source>
</evidence>
<reference evidence="1" key="2">
    <citation type="submission" date="2018-08" db="UniProtKB">
        <authorList>
            <consortium name="EnsemblPlants"/>
        </authorList>
    </citation>
    <scope>IDENTIFICATION</scope>
    <source>
        <strain evidence="1">Yugu1</strain>
    </source>
</reference>
<evidence type="ECO:0000313" key="2">
    <source>
        <dbReference type="Proteomes" id="UP000004995"/>
    </source>
</evidence>
<dbReference type="HOGENOM" id="CLU_1032100_0_0_1"/>
<dbReference type="Gramene" id="KQL16770">
    <property type="protein sequence ID" value="KQL16770"/>
    <property type="gene ID" value="SETIT_025129mg"/>
</dbReference>
<organism evidence="1 2">
    <name type="scientific">Setaria italica</name>
    <name type="common">Foxtail millet</name>
    <name type="synonym">Panicum italicum</name>
    <dbReference type="NCBI Taxonomy" id="4555"/>
    <lineage>
        <taxon>Eukaryota</taxon>
        <taxon>Viridiplantae</taxon>
        <taxon>Streptophyta</taxon>
        <taxon>Embryophyta</taxon>
        <taxon>Tracheophyta</taxon>
        <taxon>Spermatophyta</taxon>
        <taxon>Magnoliopsida</taxon>
        <taxon>Liliopsida</taxon>
        <taxon>Poales</taxon>
        <taxon>Poaceae</taxon>
        <taxon>PACMAD clade</taxon>
        <taxon>Panicoideae</taxon>
        <taxon>Panicodae</taxon>
        <taxon>Paniceae</taxon>
        <taxon>Cenchrinae</taxon>
        <taxon>Setaria</taxon>
    </lineage>
</organism>
<dbReference type="EMBL" id="AGNK02002055">
    <property type="status" value="NOT_ANNOTATED_CDS"/>
    <property type="molecule type" value="Genomic_DNA"/>
</dbReference>